<reference evidence="1 2" key="1">
    <citation type="submission" date="2020-08" db="EMBL/GenBank/DDBJ databases">
        <authorList>
            <person name="Liu C."/>
            <person name="Sun Q."/>
        </authorList>
    </citation>
    <scope>NUCLEOTIDE SEQUENCE [LARGE SCALE GENOMIC DNA]</scope>
    <source>
        <strain evidence="1 2">L34</strain>
    </source>
</reference>
<comment type="caution">
    <text evidence="1">The sequence shown here is derived from an EMBL/GenBank/DDBJ whole genome shotgun (WGS) entry which is preliminary data.</text>
</comment>
<accession>A0ABR7KHS1</accession>
<gene>
    <name evidence="1" type="ORF">H8911_05455</name>
</gene>
<dbReference type="Proteomes" id="UP000649075">
    <property type="component" value="Unassembled WGS sequence"/>
</dbReference>
<dbReference type="EMBL" id="JACRWH010000015">
    <property type="protein sequence ID" value="MBC6012193.1"/>
    <property type="molecule type" value="Genomic_DNA"/>
</dbReference>
<sequence>KYHLDLNTLHSKKRMFIEQEIYAKLVLYNFCSRVSNNIKIKEKDRKYEYQLNYVRAFHIIRNYLKEKGGKNPPDIESLIAKEILPIRPNRQNERKVKAKSPVSFNYRYD</sequence>
<organism evidence="1 2">
    <name type="scientific">Holdemanella hominis</name>
    <dbReference type="NCBI Taxonomy" id="2764327"/>
    <lineage>
        <taxon>Bacteria</taxon>
        <taxon>Bacillati</taxon>
        <taxon>Bacillota</taxon>
        <taxon>Erysipelotrichia</taxon>
        <taxon>Erysipelotrichales</taxon>
        <taxon>Erysipelotrichaceae</taxon>
        <taxon>Holdemanella</taxon>
    </lineage>
</organism>
<keyword evidence="2" id="KW-1185">Reference proteome</keyword>
<evidence type="ECO:0000313" key="1">
    <source>
        <dbReference type="EMBL" id="MBC6012193.1"/>
    </source>
</evidence>
<name>A0ABR7KHS1_9FIRM</name>
<protein>
    <submittedName>
        <fullName evidence="1">IS4/IS5 family transposase</fullName>
    </submittedName>
</protein>
<feature type="non-terminal residue" evidence="1">
    <location>
        <position position="1"/>
    </location>
</feature>
<evidence type="ECO:0000313" key="2">
    <source>
        <dbReference type="Proteomes" id="UP000649075"/>
    </source>
</evidence>
<proteinExistence type="predicted"/>